<comment type="cofactor">
    <cofactor evidence="1">
        <name>FAD</name>
        <dbReference type="ChEBI" id="CHEBI:57692"/>
    </cofactor>
</comment>
<proteinExistence type="predicted"/>
<dbReference type="GO" id="GO:0008202">
    <property type="term" value="P:steroid metabolic process"/>
    <property type="evidence" value="ECO:0007669"/>
    <property type="project" value="UniProtKB-ARBA"/>
</dbReference>
<evidence type="ECO:0000256" key="1">
    <source>
        <dbReference type="ARBA" id="ARBA00001974"/>
    </source>
</evidence>
<dbReference type="InterPro" id="IPR050315">
    <property type="entry name" value="FAD-oxidoreductase_2"/>
</dbReference>
<dbReference type="Pfam" id="PF00890">
    <property type="entry name" value="FAD_binding_2"/>
    <property type="match status" value="1"/>
</dbReference>
<gene>
    <name evidence="6" type="ORF">D3871_28945</name>
</gene>
<dbReference type="InterPro" id="IPR003953">
    <property type="entry name" value="FAD-dep_OxRdtase_2_FAD-bd"/>
</dbReference>
<keyword evidence="4" id="KW-0560">Oxidoreductase</keyword>
<dbReference type="RefSeq" id="WP_119772604.1">
    <property type="nucleotide sequence ID" value="NZ_QYUO01000003.1"/>
</dbReference>
<name>A0A3A3FHJ1_9BURK</name>
<keyword evidence="3" id="KW-0274">FAD</keyword>
<feature type="domain" description="FAD-dependent oxidoreductase 2 FAD-binding" evidence="5">
    <location>
        <begin position="32"/>
        <end position="521"/>
    </location>
</feature>
<evidence type="ECO:0000256" key="3">
    <source>
        <dbReference type="ARBA" id="ARBA00022827"/>
    </source>
</evidence>
<evidence type="ECO:0000313" key="6">
    <source>
        <dbReference type="EMBL" id="RJF92617.1"/>
    </source>
</evidence>
<dbReference type="SUPFAM" id="SSF51905">
    <property type="entry name" value="FAD/NAD(P)-binding domain"/>
    <property type="match status" value="1"/>
</dbReference>
<dbReference type="PANTHER" id="PTHR43400:SF10">
    <property type="entry name" value="3-OXOSTEROID 1-DEHYDROGENASE"/>
    <property type="match status" value="1"/>
</dbReference>
<keyword evidence="2" id="KW-0285">Flavoprotein</keyword>
<dbReference type="EMBL" id="QYUO01000003">
    <property type="protein sequence ID" value="RJF92617.1"/>
    <property type="molecule type" value="Genomic_DNA"/>
</dbReference>
<dbReference type="Gene3D" id="3.50.50.60">
    <property type="entry name" value="FAD/NAD(P)-binding domain"/>
    <property type="match status" value="2"/>
</dbReference>
<dbReference type="GO" id="GO:0016491">
    <property type="term" value="F:oxidoreductase activity"/>
    <property type="evidence" value="ECO:0007669"/>
    <property type="project" value="UniProtKB-KW"/>
</dbReference>
<keyword evidence="7" id="KW-1185">Reference proteome</keyword>
<dbReference type="NCBIfam" id="NF005511">
    <property type="entry name" value="PRK07121.1-4"/>
    <property type="match status" value="1"/>
</dbReference>
<dbReference type="InterPro" id="IPR036188">
    <property type="entry name" value="FAD/NAD-bd_sf"/>
</dbReference>
<dbReference type="PANTHER" id="PTHR43400">
    <property type="entry name" value="FUMARATE REDUCTASE"/>
    <property type="match status" value="1"/>
</dbReference>
<evidence type="ECO:0000256" key="4">
    <source>
        <dbReference type="ARBA" id="ARBA00023002"/>
    </source>
</evidence>
<dbReference type="OrthoDB" id="337830at2"/>
<protein>
    <submittedName>
        <fullName evidence="6">FAD-binding protein</fullName>
    </submittedName>
</protein>
<dbReference type="SUPFAM" id="SSF56425">
    <property type="entry name" value="Succinate dehydrogenase/fumarate reductase flavoprotein, catalytic domain"/>
    <property type="match status" value="1"/>
</dbReference>
<organism evidence="6 7">
    <name type="scientific">Noviherbaspirillum saxi</name>
    <dbReference type="NCBI Taxonomy" id="2320863"/>
    <lineage>
        <taxon>Bacteria</taxon>
        <taxon>Pseudomonadati</taxon>
        <taxon>Pseudomonadota</taxon>
        <taxon>Betaproteobacteria</taxon>
        <taxon>Burkholderiales</taxon>
        <taxon>Oxalobacteraceae</taxon>
        <taxon>Noviherbaspirillum</taxon>
    </lineage>
</organism>
<evidence type="ECO:0000256" key="2">
    <source>
        <dbReference type="ARBA" id="ARBA00022630"/>
    </source>
</evidence>
<evidence type="ECO:0000259" key="5">
    <source>
        <dbReference type="Pfam" id="PF00890"/>
    </source>
</evidence>
<sequence length="549" mass="58287">MSNLHQNSAVTTIDMPLVVDDTDGVAWDAHCDVLVLGFGAAGACAALEADNGGAQVMLCDRFEGGGASAKSGGVVYAGGGTAQQRLAGIADTPQAMHDYLRQETGEVVSESTLQSFCRNSASMIEWLSHLGVQFDATIPPVKTSYPADGYYLYYSGNEAVRDYARIAPPAPRGHRAKGKGMSGAVLFAVLRRAVSQAGVGVRLQCAARRLVMDSEGNVLGAEVRQMQGMAAMLHRRLAHLAEGMHNVAPALADALRRGLTLLETRYARSVWVRARQRVVLATGGFVFNRAMLAHYAPRYLRAWRLGTTGCDGSGIRLGQSAGGVCMQMDNVSAWRFINPPLPWTSGMVVDAQGRRICNEEVYGARLGHVMCEQADGRAWLILDSRLRREALRQCLKGGLWLFQSGPALMLMLAGAVKAPDAAALAAKLGMPPQQLSATLAVYNAAARGECADAFGKSAPMLVELQDGPLYAINISMDSKIFPCPVITLGGLRVDESSGMVLRADGSPIRGLHAAGRTALGIASNHYVSGLSLADCIWSGRRAGRTGTVA</sequence>
<dbReference type="AlphaFoldDB" id="A0A3A3FHJ1"/>
<evidence type="ECO:0000313" key="7">
    <source>
        <dbReference type="Proteomes" id="UP000265955"/>
    </source>
</evidence>
<accession>A0A3A3FHJ1</accession>
<dbReference type="Proteomes" id="UP000265955">
    <property type="component" value="Unassembled WGS sequence"/>
</dbReference>
<reference evidence="7" key="1">
    <citation type="submission" date="2018-09" db="EMBL/GenBank/DDBJ databases">
        <authorList>
            <person name="Zhu H."/>
        </authorList>
    </citation>
    <scope>NUCLEOTIDE SEQUENCE [LARGE SCALE GENOMIC DNA]</scope>
    <source>
        <strain evidence="7">K1R23-30</strain>
    </source>
</reference>
<dbReference type="InterPro" id="IPR027477">
    <property type="entry name" value="Succ_DH/fumarate_Rdtase_cat_sf"/>
</dbReference>
<comment type="caution">
    <text evidence="6">The sequence shown here is derived from an EMBL/GenBank/DDBJ whole genome shotgun (WGS) entry which is preliminary data.</text>
</comment>
<dbReference type="Gene3D" id="3.90.700.10">
    <property type="entry name" value="Succinate dehydrogenase/fumarate reductase flavoprotein, catalytic domain"/>
    <property type="match status" value="1"/>
</dbReference>